<organism evidence="2 4">
    <name type="scientific">Medicago truncatula</name>
    <name type="common">Barrel medic</name>
    <name type="synonym">Medicago tribuloides</name>
    <dbReference type="NCBI Taxonomy" id="3880"/>
    <lineage>
        <taxon>Eukaryota</taxon>
        <taxon>Viridiplantae</taxon>
        <taxon>Streptophyta</taxon>
        <taxon>Embryophyta</taxon>
        <taxon>Tracheophyta</taxon>
        <taxon>Spermatophyta</taxon>
        <taxon>Magnoliopsida</taxon>
        <taxon>eudicotyledons</taxon>
        <taxon>Gunneridae</taxon>
        <taxon>Pentapetalae</taxon>
        <taxon>rosids</taxon>
        <taxon>fabids</taxon>
        <taxon>Fabales</taxon>
        <taxon>Fabaceae</taxon>
        <taxon>Papilionoideae</taxon>
        <taxon>50 kb inversion clade</taxon>
        <taxon>NPAAA clade</taxon>
        <taxon>Hologalegina</taxon>
        <taxon>IRL clade</taxon>
        <taxon>Trifolieae</taxon>
        <taxon>Medicago</taxon>
    </lineage>
</organism>
<feature type="compositionally biased region" description="Low complexity" evidence="1">
    <location>
        <begin position="47"/>
        <end position="57"/>
    </location>
</feature>
<gene>
    <name evidence="2" type="ordered locus">MTR_7g060240</name>
</gene>
<evidence type="ECO:0000313" key="4">
    <source>
        <dbReference type="Proteomes" id="UP000002051"/>
    </source>
</evidence>
<name>G7L3D5_MEDTR</name>
<dbReference type="EnsemblPlants" id="AES79241">
    <property type="protein sequence ID" value="AES79241"/>
    <property type="gene ID" value="MTR_7g060240"/>
</dbReference>
<reference evidence="2 4" key="2">
    <citation type="journal article" date="2014" name="BMC Genomics">
        <title>An improved genome release (version Mt4.0) for the model legume Medicago truncatula.</title>
        <authorList>
            <person name="Tang H."/>
            <person name="Krishnakumar V."/>
            <person name="Bidwell S."/>
            <person name="Rosen B."/>
            <person name="Chan A."/>
            <person name="Zhou S."/>
            <person name="Gentzbittel L."/>
            <person name="Childs K.L."/>
            <person name="Yandell M."/>
            <person name="Gundlach H."/>
            <person name="Mayer K.F."/>
            <person name="Schwartz D.C."/>
            <person name="Town C.D."/>
        </authorList>
    </citation>
    <scope>GENOME REANNOTATION</scope>
    <source>
        <strain evidence="3 4">cv. Jemalong A17</strain>
    </source>
</reference>
<evidence type="ECO:0000313" key="2">
    <source>
        <dbReference type="EMBL" id="AES79241.1"/>
    </source>
</evidence>
<protein>
    <submittedName>
        <fullName evidence="2 3">Uncharacterized protein</fullName>
    </submittedName>
</protein>
<dbReference type="HOGENOM" id="CLU_174300_0_0_1"/>
<proteinExistence type="predicted"/>
<evidence type="ECO:0000256" key="1">
    <source>
        <dbReference type="SAM" id="MobiDB-lite"/>
    </source>
</evidence>
<feature type="region of interest" description="Disordered" evidence="1">
    <location>
        <begin position="41"/>
        <end position="60"/>
    </location>
</feature>
<reference evidence="2 4" key="1">
    <citation type="journal article" date="2011" name="Nature">
        <title>The Medicago genome provides insight into the evolution of rhizobial symbioses.</title>
        <authorList>
            <person name="Young N.D."/>
            <person name="Debelle F."/>
            <person name="Oldroyd G.E."/>
            <person name="Geurts R."/>
            <person name="Cannon S.B."/>
            <person name="Udvardi M.K."/>
            <person name="Benedito V.A."/>
            <person name="Mayer K.F."/>
            <person name="Gouzy J."/>
            <person name="Schoof H."/>
            <person name="Van de Peer Y."/>
            <person name="Proost S."/>
            <person name="Cook D.R."/>
            <person name="Meyers B.C."/>
            <person name="Spannagl M."/>
            <person name="Cheung F."/>
            <person name="De Mita S."/>
            <person name="Krishnakumar V."/>
            <person name="Gundlach H."/>
            <person name="Zhou S."/>
            <person name="Mudge J."/>
            <person name="Bharti A.K."/>
            <person name="Murray J.D."/>
            <person name="Naoumkina M.A."/>
            <person name="Rosen B."/>
            <person name="Silverstein K.A."/>
            <person name="Tang H."/>
            <person name="Rombauts S."/>
            <person name="Zhao P.X."/>
            <person name="Zhou P."/>
            <person name="Barbe V."/>
            <person name="Bardou P."/>
            <person name="Bechner M."/>
            <person name="Bellec A."/>
            <person name="Berger A."/>
            <person name="Berges H."/>
            <person name="Bidwell S."/>
            <person name="Bisseling T."/>
            <person name="Choisne N."/>
            <person name="Couloux A."/>
            <person name="Denny R."/>
            <person name="Deshpande S."/>
            <person name="Dai X."/>
            <person name="Doyle J.J."/>
            <person name="Dudez A.M."/>
            <person name="Farmer A.D."/>
            <person name="Fouteau S."/>
            <person name="Franken C."/>
            <person name="Gibelin C."/>
            <person name="Gish J."/>
            <person name="Goldstein S."/>
            <person name="Gonzalez A.J."/>
            <person name="Green P.J."/>
            <person name="Hallab A."/>
            <person name="Hartog M."/>
            <person name="Hua A."/>
            <person name="Humphray S.J."/>
            <person name="Jeong D.H."/>
            <person name="Jing Y."/>
            <person name="Jocker A."/>
            <person name="Kenton S.M."/>
            <person name="Kim D.J."/>
            <person name="Klee K."/>
            <person name="Lai H."/>
            <person name="Lang C."/>
            <person name="Lin S."/>
            <person name="Macmil S.L."/>
            <person name="Magdelenat G."/>
            <person name="Matthews L."/>
            <person name="McCorrison J."/>
            <person name="Monaghan E.L."/>
            <person name="Mun J.H."/>
            <person name="Najar F.Z."/>
            <person name="Nicholson C."/>
            <person name="Noirot C."/>
            <person name="O'Bleness M."/>
            <person name="Paule C.R."/>
            <person name="Poulain J."/>
            <person name="Prion F."/>
            <person name="Qin B."/>
            <person name="Qu C."/>
            <person name="Retzel E.F."/>
            <person name="Riddle C."/>
            <person name="Sallet E."/>
            <person name="Samain S."/>
            <person name="Samson N."/>
            <person name="Sanders I."/>
            <person name="Saurat O."/>
            <person name="Scarpelli C."/>
            <person name="Schiex T."/>
            <person name="Segurens B."/>
            <person name="Severin A.J."/>
            <person name="Sherrier D.J."/>
            <person name="Shi R."/>
            <person name="Sims S."/>
            <person name="Singer S.R."/>
            <person name="Sinharoy S."/>
            <person name="Sterck L."/>
            <person name="Viollet A."/>
            <person name="Wang B.B."/>
            <person name="Wang K."/>
            <person name="Wang M."/>
            <person name="Wang X."/>
            <person name="Warfsmann J."/>
            <person name="Weissenbach J."/>
            <person name="White D.D."/>
            <person name="White J.D."/>
            <person name="Wiley G.B."/>
            <person name="Wincker P."/>
            <person name="Xing Y."/>
            <person name="Yang L."/>
            <person name="Yao Z."/>
            <person name="Ying F."/>
            <person name="Zhai J."/>
            <person name="Zhou L."/>
            <person name="Zuber A."/>
            <person name="Denarie J."/>
            <person name="Dixon R.A."/>
            <person name="May G.D."/>
            <person name="Schwartz D.C."/>
            <person name="Rogers J."/>
            <person name="Quetier F."/>
            <person name="Town C.D."/>
            <person name="Roe B.A."/>
        </authorList>
    </citation>
    <scope>NUCLEOTIDE SEQUENCE [LARGE SCALE GENOMIC DNA]</scope>
    <source>
        <strain evidence="2">A17</strain>
        <strain evidence="3 4">cv. Jemalong A17</strain>
    </source>
</reference>
<evidence type="ECO:0000313" key="3">
    <source>
        <dbReference type="EnsemblPlants" id="AES79241"/>
    </source>
</evidence>
<keyword evidence="4" id="KW-1185">Reference proteome</keyword>
<dbReference type="EMBL" id="CM001223">
    <property type="protein sequence ID" value="AES79241.1"/>
    <property type="molecule type" value="Genomic_DNA"/>
</dbReference>
<accession>G7L3D5</accession>
<dbReference type="PaxDb" id="3880-AES79241"/>
<dbReference type="Proteomes" id="UP000002051">
    <property type="component" value="Unassembled WGS sequence"/>
</dbReference>
<reference evidence="3" key="3">
    <citation type="submission" date="2015-04" db="UniProtKB">
        <authorList>
            <consortium name="EnsemblPlants"/>
        </authorList>
    </citation>
    <scope>IDENTIFICATION</scope>
    <source>
        <strain evidence="3">cv. Jemalong A17</strain>
    </source>
</reference>
<dbReference type="AlphaFoldDB" id="G7L3D5"/>
<sequence>MPHRKQNEISLQEIEMEEISRQVQLQQKTVNAQQPLFWKHDEEEYDGSGSDSSSSRSSRSHRCLIRMNDIKIDIQAFDGKLQPDEFVDWLSTIESVFEYKEIP</sequence>